<dbReference type="EMBL" id="CP066744">
    <property type="protein sequence ID" value="QQK09000.1"/>
    <property type="molecule type" value="Genomic_DNA"/>
</dbReference>
<reference evidence="1 2" key="1">
    <citation type="journal article" date="2022" name="Int. J. Syst. Evol. Microbiol.">
        <title>Miniphocaeibacter halophilus sp. nov., an ammonium-tolerant acetate-producing bacterium isolated from a biogas system.</title>
        <authorList>
            <person name="Schnurer A."/>
            <person name="Singh A."/>
            <person name="Bi S."/>
            <person name="Qiao W."/>
            <person name="Westerholm M."/>
        </authorList>
    </citation>
    <scope>NUCLEOTIDE SEQUENCE [LARGE SCALE GENOMIC DNA]</scope>
    <source>
        <strain evidence="1 2">AMB_01</strain>
    </source>
</reference>
<evidence type="ECO:0000313" key="1">
    <source>
        <dbReference type="EMBL" id="QQK09000.1"/>
    </source>
</evidence>
<evidence type="ECO:0000313" key="2">
    <source>
        <dbReference type="Proteomes" id="UP000595814"/>
    </source>
</evidence>
<proteinExistence type="predicted"/>
<dbReference type="Proteomes" id="UP000595814">
    <property type="component" value="Chromosome"/>
</dbReference>
<protein>
    <submittedName>
        <fullName evidence="1">ABC-2 transporter permease</fullName>
    </submittedName>
</protein>
<accession>A0AC61MZX3</accession>
<sequence length="215" mass="24496">MKGLILYDYLSVNKKLLNKSILTSIIFTITLSVFFIQGTFTSLLINAYLLSLIAYIPMALFEDNSETDSFMRTLTFPISTSKIVLSRYLAAFLYLSIYSLIFGIGIILAIIVNGTVKLYLYPYLITIVTGILLLSLGLISNFSNKSHLINLFIVSVFVLILYLILSNFQMESILYWISNLPNYFYITTGIIIYLSLLLISFFISTKLLSFKLSRR</sequence>
<keyword evidence="2" id="KW-1185">Reference proteome</keyword>
<gene>
    <name evidence="1" type="ORF">JFY71_05540</name>
</gene>
<organism evidence="1 2">
    <name type="scientific">Miniphocaeibacter halophilus</name>
    <dbReference type="NCBI Taxonomy" id="2931922"/>
    <lineage>
        <taxon>Bacteria</taxon>
        <taxon>Bacillati</taxon>
        <taxon>Bacillota</taxon>
        <taxon>Tissierellia</taxon>
        <taxon>Tissierellales</taxon>
        <taxon>Peptoniphilaceae</taxon>
        <taxon>Miniphocaeibacter</taxon>
    </lineage>
</organism>
<name>A0AC61MZX3_9FIRM</name>